<organism evidence="1 2">
    <name type="scientific">Candidatus Collierbacteria bacterium GW2011_GWA2_44_99</name>
    <dbReference type="NCBI Taxonomy" id="1618380"/>
    <lineage>
        <taxon>Bacteria</taxon>
        <taxon>Candidatus Collieribacteriota</taxon>
    </lineage>
</organism>
<dbReference type="AlphaFoldDB" id="A0A0G1MXX5"/>
<protein>
    <submittedName>
        <fullName evidence="1">Uncharacterized protein</fullName>
    </submittedName>
</protein>
<accession>A0A0G1MXX5</accession>
<comment type="caution">
    <text evidence="1">The sequence shown here is derived from an EMBL/GenBank/DDBJ whole genome shotgun (WGS) entry which is preliminary data.</text>
</comment>
<dbReference type="Proteomes" id="UP000034797">
    <property type="component" value="Unassembled WGS sequence"/>
</dbReference>
<dbReference type="EMBL" id="LCJW01000026">
    <property type="protein sequence ID" value="KKT85617.1"/>
    <property type="molecule type" value="Genomic_DNA"/>
</dbReference>
<sequence length="127" mass="14748">MITLTASEFIAKKNDDFNMNHEVGVKDIGRKGRYYYHREAWTFRIQSNLPKKVFVIERLRKESTEGELTYGNWKKGDIEYRIGYYIVGRIGKASGRWVWGQFCPLIPSNDLVALLDQAKKEGVIVES</sequence>
<reference evidence="1 2" key="1">
    <citation type="journal article" date="2015" name="Nature">
        <title>rRNA introns, odd ribosomes, and small enigmatic genomes across a large radiation of phyla.</title>
        <authorList>
            <person name="Brown C.T."/>
            <person name="Hug L.A."/>
            <person name="Thomas B.C."/>
            <person name="Sharon I."/>
            <person name="Castelle C.J."/>
            <person name="Singh A."/>
            <person name="Wilkins M.J."/>
            <person name="Williams K.H."/>
            <person name="Banfield J.F."/>
        </authorList>
    </citation>
    <scope>NUCLEOTIDE SEQUENCE [LARGE SCALE GENOMIC DNA]</scope>
</reference>
<gene>
    <name evidence="1" type="ORF">UW84_C0026G0005</name>
</gene>
<evidence type="ECO:0000313" key="1">
    <source>
        <dbReference type="EMBL" id="KKT85617.1"/>
    </source>
</evidence>
<proteinExistence type="predicted"/>
<name>A0A0G1MXX5_9BACT</name>
<evidence type="ECO:0000313" key="2">
    <source>
        <dbReference type="Proteomes" id="UP000034797"/>
    </source>
</evidence>